<keyword evidence="12" id="KW-1185">Reference proteome</keyword>
<dbReference type="NCBIfam" id="TIGR03303">
    <property type="entry name" value="OM_YaeT"/>
    <property type="match status" value="1"/>
</dbReference>
<keyword evidence="5" id="KW-0677">Repeat</keyword>
<evidence type="ECO:0000256" key="1">
    <source>
        <dbReference type="ARBA" id="ARBA00004370"/>
    </source>
</evidence>
<dbReference type="Pfam" id="PF01103">
    <property type="entry name" value="Omp85"/>
    <property type="match status" value="1"/>
</dbReference>
<name>A0A3D9LL81_9FLAO</name>
<evidence type="ECO:0000259" key="10">
    <source>
        <dbReference type="PROSITE" id="PS51779"/>
    </source>
</evidence>
<dbReference type="RefSeq" id="WP_115812108.1">
    <property type="nucleotide sequence ID" value="NZ_QREI01000009.1"/>
</dbReference>
<comment type="subcellular location">
    <subcellularLocation>
        <location evidence="1">Membrane</location>
    </subcellularLocation>
</comment>
<evidence type="ECO:0000256" key="3">
    <source>
        <dbReference type="ARBA" id="ARBA00022692"/>
    </source>
</evidence>
<dbReference type="InterPro" id="IPR000184">
    <property type="entry name" value="Bac_surfAg_D15"/>
</dbReference>
<dbReference type="PIRSF" id="PIRSF006076">
    <property type="entry name" value="OM_assembly_OMP85"/>
    <property type="match status" value="1"/>
</dbReference>
<dbReference type="Gene3D" id="3.10.20.310">
    <property type="entry name" value="membrane protein fhac"/>
    <property type="match status" value="5"/>
</dbReference>
<evidence type="ECO:0000256" key="6">
    <source>
        <dbReference type="ARBA" id="ARBA00023136"/>
    </source>
</evidence>
<evidence type="ECO:0000256" key="7">
    <source>
        <dbReference type="ARBA" id="ARBA00023237"/>
    </source>
</evidence>
<dbReference type="GO" id="GO:0071709">
    <property type="term" value="P:membrane assembly"/>
    <property type="evidence" value="ECO:0007669"/>
    <property type="project" value="InterPro"/>
</dbReference>
<proteinExistence type="predicted"/>
<dbReference type="Proteomes" id="UP000256919">
    <property type="component" value="Unassembled WGS sequence"/>
</dbReference>
<comment type="caution">
    <text evidence="11">The sequence shown here is derived from an EMBL/GenBank/DDBJ whole genome shotgun (WGS) entry which is preliminary data.</text>
</comment>
<keyword evidence="4 9" id="KW-0732">Signal</keyword>
<keyword evidence="6" id="KW-0472">Membrane</keyword>
<dbReference type="Gene3D" id="2.40.160.50">
    <property type="entry name" value="membrane protein fhac: a member of the omp85/tpsb transporter family"/>
    <property type="match status" value="1"/>
</dbReference>
<evidence type="ECO:0000256" key="4">
    <source>
        <dbReference type="ARBA" id="ARBA00022729"/>
    </source>
</evidence>
<evidence type="ECO:0000313" key="11">
    <source>
        <dbReference type="EMBL" id="REE07962.1"/>
    </source>
</evidence>
<reference evidence="11 12" key="1">
    <citation type="submission" date="2018-07" db="EMBL/GenBank/DDBJ databases">
        <title>Genomic Encyclopedia of Type Strains, Phase III (KMG-III): the genomes of soil and plant-associated and newly described type strains.</title>
        <authorList>
            <person name="Whitman W."/>
        </authorList>
    </citation>
    <scope>NUCLEOTIDE SEQUENCE [LARGE SCALE GENOMIC DNA]</scope>
    <source>
        <strain evidence="11 12">CECT 7948</strain>
    </source>
</reference>
<feature type="chain" id="PRO_5017580262" description="Outer membrane protein assembly factor BamA" evidence="9">
    <location>
        <begin position="36"/>
        <end position="874"/>
    </location>
</feature>
<dbReference type="InterPro" id="IPR010827">
    <property type="entry name" value="BamA/TamA_POTRA"/>
</dbReference>
<feature type="domain" description="POTRA" evidence="10">
    <location>
        <begin position="202"/>
        <end position="289"/>
    </location>
</feature>
<organism evidence="11 12">
    <name type="scientific">Winogradskyella pacifica</name>
    <dbReference type="NCBI Taxonomy" id="664642"/>
    <lineage>
        <taxon>Bacteria</taxon>
        <taxon>Pseudomonadati</taxon>
        <taxon>Bacteroidota</taxon>
        <taxon>Flavobacteriia</taxon>
        <taxon>Flavobacteriales</taxon>
        <taxon>Flavobacteriaceae</taxon>
        <taxon>Winogradskyella</taxon>
    </lineage>
</organism>
<sequence length="874" mass="98534">MEKQANNLPNTAILKSYIKLFCVAFLFTISFSSYAQVEGGETYLIKEINVTGNTNFSAQTIIAYSKLRKDEEIQVGGEKIANAVKTLWKSNLFSSIDIYITDIDGKNANLEIHLSDLPELKDLTIEGVKKGKKEEIIDENKLKSGQKVTENLIATTKNYLTNKYRKKGFLNTDVRIITSEVIDSVEKERVNMRIAIDKGEKVKIKTINFEGNEKIVDKKLRKAMKNTKQKNFIRILKRSKYIEDDFREDLISVVDYYKENGYRDARIISDSISYLDEKTISLDIKVEEGEQYTFGKITFVGNTIYSDQQLSNLLGIKEGDTYNGVELRERIADDSNPDANDITNAYQNFGYMFSTINPVEVSAEGNIIDMEIRISEGKPAYYNNITVVGNDVTNDHVIYREIRTRPGELYRKSDIIRTIRELGQLGYFDAQQIVPDIKNPNPVDGTLDVEYALVEQGSSQIQLQGGYGGGGFIGTLGLSFNNFSIKNIFNGEAYKPVPRGDGQSLALRLQASQFFQTYSFSFSEPWFGGKKPYQLSSSLSHSRQFLYDSSTGSADKDKSFNITGLTFGVSTRLAEPDDYFLLSQAISYQHYDLQNYNTGLFTFGDGTSNNLSYTIGLSRSDVYNDPIFPTGGSSFSVSAKFSFPYSLVNGVDYSELKDDRADQSETISDYQNNSNPSLQETAAYNDAQSRIAEIDQERFKWLEFYKIKFKADWYQALTKKLVLRPSVEFGFLGAYNNDRGVIPFERFFVGGDGLGNFSLDGREVVQLRGYPNQSLSSQDGGSIYSKFSLELRYPITLGAQAKIYALSFLEAGTSVNDFKDYDPFKLQRSAGFGLRIFMPAFGLLGIDFGHAFDESPYGTAVKNWETHFIIGQQF</sequence>
<dbReference type="PANTHER" id="PTHR12815:SF47">
    <property type="entry name" value="TRANSLOCATION AND ASSEMBLY MODULE SUBUNIT TAMA"/>
    <property type="match status" value="1"/>
</dbReference>
<dbReference type="InterPro" id="IPR034746">
    <property type="entry name" value="POTRA"/>
</dbReference>
<protein>
    <recommendedName>
        <fullName evidence="8">Outer membrane protein assembly factor BamA</fullName>
    </recommendedName>
</protein>
<evidence type="ECO:0000256" key="8">
    <source>
        <dbReference type="NCBIfam" id="TIGR03303"/>
    </source>
</evidence>
<feature type="signal peptide" evidence="9">
    <location>
        <begin position="1"/>
        <end position="35"/>
    </location>
</feature>
<dbReference type="AlphaFoldDB" id="A0A3D9LL81"/>
<keyword evidence="3" id="KW-0812">Transmembrane</keyword>
<keyword evidence="2" id="KW-1134">Transmembrane beta strand</keyword>
<feature type="domain" description="POTRA" evidence="10">
    <location>
        <begin position="380"/>
        <end position="456"/>
    </location>
</feature>
<dbReference type="PROSITE" id="PS51779">
    <property type="entry name" value="POTRA"/>
    <property type="match status" value="3"/>
</dbReference>
<evidence type="ECO:0000313" key="12">
    <source>
        <dbReference type="Proteomes" id="UP000256919"/>
    </source>
</evidence>
<dbReference type="Pfam" id="PF07244">
    <property type="entry name" value="POTRA"/>
    <property type="match status" value="4"/>
</dbReference>
<feature type="domain" description="POTRA" evidence="10">
    <location>
        <begin position="292"/>
        <end position="377"/>
    </location>
</feature>
<accession>A0A3D9LL81</accession>
<keyword evidence="7" id="KW-0998">Cell outer membrane</keyword>
<evidence type="ECO:0000256" key="2">
    <source>
        <dbReference type="ARBA" id="ARBA00022452"/>
    </source>
</evidence>
<dbReference type="InterPro" id="IPR039910">
    <property type="entry name" value="D15-like"/>
</dbReference>
<dbReference type="InterPro" id="IPR023707">
    <property type="entry name" value="OM_assembly_BamA"/>
</dbReference>
<evidence type="ECO:0000256" key="5">
    <source>
        <dbReference type="ARBA" id="ARBA00022737"/>
    </source>
</evidence>
<dbReference type="PANTHER" id="PTHR12815">
    <property type="entry name" value="SORTING AND ASSEMBLY MACHINERY SAMM50 PROTEIN FAMILY MEMBER"/>
    <property type="match status" value="1"/>
</dbReference>
<dbReference type="OrthoDB" id="9802086at2"/>
<dbReference type="GO" id="GO:0009279">
    <property type="term" value="C:cell outer membrane"/>
    <property type="evidence" value="ECO:0007669"/>
    <property type="project" value="UniProtKB-UniRule"/>
</dbReference>
<evidence type="ECO:0000256" key="9">
    <source>
        <dbReference type="SAM" id="SignalP"/>
    </source>
</evidence>
<dbReference type="EMBL" id="QREI01000009">
    <property type="protein sequence ID" value="REE07962.1"/>
    <property type="molecule type" value="Genomic_DNA"/>
</dbReference>
<gene>
    <name evidence="11" type="ORF">DFQ09_10921</name>
</gene>